<sequence>MEPVSALFAAVNLLAVTDNLYDGVHLMPRVVQDPKIDRYFVRLITEKARFAEWKRRMGMEKDEDVETLISKLPEDAKMSLPTILAPMQKYVGVAEGLFVKYGITSRDTVESHRSFKERLWRVDLLTMGQQQLNEILDSLENCNDGLLTIAPPAGYYFSLTGNDQVLERSDGTECLGLDILERPQPPQSTSQSFSPPTNDRLAETAPENIGTSALNPPVQERSGKAFHSTIELLHSTCHRVLRSIVVQYPAHKEKFEGTGDRLAIWGTGLFRGKVSIDRALNQKSKGISMLRNNISGILADIAVILRERFPVRFQLPEGVHILQSTIH</sequence>
<name>A0A8H3EQX4_9LECA</name>
<reference evidence="2" key="1">
    <citation type="submission" date="2021-03" db="EMBL/GenBank/DDBJ databases">
        <authorList>
            <person name="Tagirdzhanova G."/>
        </authorList>
    </citation>
    <scope>NUCLEOTIDE SEQUENCE</scope>
</reference>
<evidence type="ECO:0000313" key="2">
    <source>
        <dbReference type="EMBL" id="CAF9910035.1"/>
    </source>
</evidence>
<gene>
    <name evidence="2" type="ORF">IMSHALPRED_008535</name>
</gene>
<dbReference type="EMBL" id="CAJPDT010000006">
    <property type="protein sequence ID" value="CAF9910035.1"/>
    <property type="molecule type" value="Genomic_DNA"/>
</dbReference>
<feature type="compositionally biased region" description="Low complexity" evidence="1">
    <location>
        <begin position="187"/>
        <end position="197"/>
    </location>
</feature>
<accession>A0A8H3EQX4</accession>
<evidence type="ECO:0000313" key="3">
    <source>
        <dbReference type="Proteomes" id="UP000664534"/>
    </source>
</evidence>
<dbReference type="OrthoDB" id="5331860at2759"/>
<dbReference type="AlphaFoldDB" id="A0A8H3EQX4"/>
<organism evidence="2 3">
    <name type="scientific">Imshaugia aleurites</name>
    <dbReference type="NCBI Taxonomy" id="172621"/>
    <lineage>
        <taxon>Eukaryota</taxon>
        <taxon>Fungi</taxon>
        <taxon>Dikarya</taxon>
        <taxon>Ascomycota</taxon>
        <taxon>Pezizomycotina</taxon>
        <taxon>Lecanoromycetes</taxon>
        <taxon>OSLEUM clade</taxon>
        <taxon>Lecanoromycetidae</taxon>
        <taxon>Lecanorales</taxon>
        <taxon>Lecanorineae</taxon>
        <taxon>Parmeliaceae</taxon>
        <taxon>Imshaugia</taxon>
    </lineage>
</organism>
<dbReference type="Proteomes" id="UP000664534">
    <property type="component" value="Unassembled WGS sequence"/>
</dbReference>
<feature type="region of interest" description="Disordered" evidence="1">
    <location>
        <begin position="180"/>
        <end position="220"/>
    </location>
</feature>
<proteinExistence type="predicted"/>
<protein>
    <submittedName>
        <fullName evidence="2">Uncharacterized protein</fullName>
    </submittedName>
</protein>
<keyword evidence="3" id="KW-1185">Reference proteome</keyword>
<comment type="caution">
    <text evidence="2">The sequence shown here is derived from an EMBL/GenBank/DDBJ whole genome shotgun (WGS) entry which is preliminary data.</text>
</comment>
<evidence type="ECO:0000256" key="1">
    <source>
        <dbReference type="SAM" id="MobiDB-lite"/>
    </source>
</evidence>